<dbReference type="Pfam" id="PF03653">
    <property type="entry name" value="UPF0093"/>
    <property type="match status" value="1"/>
</dbReference>
<dbReference type="HAMAP" id="MF_02239">
    <property type="entry name" value="HemJ"/>
    <property type="match status" value="1"/>
</dbReference>
<evidence type="ECO:0000256" key="15">
    <source>
        <dbReference type="PIRNR" id="PIRNR004638"/>
    </source>
</evidence>
<comment type="catalytic activity">
    <reaction evidence="13 14 15">
        <text>protoporphyrinogen IX + 3 A = protoporphyrin IX + 3 AH2</text>
        <dbReference type="Rhea" id="RHEA:62000"/>
        <dbReference type="ChEBI" id="CHEBI:13193"/>
        <dbReference type="ChEBI" id="CHEBI:17499"/>
        <dbReference type="ChEBI" id="CHEBI:57306"/>
        <dbReference type="ChEBI" id="CHEBI:57307"/>
    </reaction>
</comment>
<dbReference type="AlphaFoldDB" id="E7AD32"/>
<reference evidence="16 17" key="1">
    <citation type="journal article" date="2011" name="Genome Biol. Evol.">
        <title>Comparative whole genome sequence analysis of the carcinogenic bacterial model pathogen Helicobacter felis.</title>
        <authorList>
            <person name="Arnold I.C."/>
            <person name="Zigova Z."/>
            <person name="Holden M."/>
            <person name="Lawley T.D."/>
            <person name="Rad R."/>
            <person name="Dougan G."/>
            <person name="Falkow S."/>
            <person name="Bentley S.D."/>
            <person name="Muller A."/>
        </authorList>
    </citation>
    <scope>NUCLEOTIDE SEQUENCE [LARGE SCALE GENOMIC DNA]</scope>
    <source>
        <strain evidence="17">ATCC 49179 / CCUG 28539 / NCTC 12436 / CS1</strain>
    </source>
</reference>
<dbReference type="GO" id="GO:0005886">
    <property type="term" value="C:plasma membrane"/>
    <property type="evidence" value="ECO:0007669"/>
    <property type="project" value="UniProtKB-SubCell"/>
</dbReference>
<name>E7AD32_HELFC</name>
<dbReference type="EC" id="1.3.99.-" evidence="14 15"/>
<keyword evidence="17" id="KW-1185">Reference proteome</keyword>
<keyword evidence="16" id="KW-0966">Cell projection</keyword>
<feature type="transmembrane region" description="Helical" evidence="14">
    <location>
        <begin position="6"/>
        <end position="32"/>
    </location>
</feature>
<dbReference type="eggNOG" id="COG1981">
    <property type="taxonomic scope" value="Bacteria"/>
</dbReference>
<sequence length="145" mass="17192">MEDWYIWLKIIHVIGIISWMAALFYLPRLFVYHRENSDKQEFVAIVQVQEQKLFSYIAMPAMIISVLSGLALLSVLGSEIFHHGWLHLKLLCVLILLHYHFMCRKFIRELGRNAHYKSGRFFRWINEVPTICMVVIVFCVVGKFF</sequence>
<comment type="pathway">
    <text evidence="2 14 15">Porphyrin-containing compound metabolism; protoporphyrin-IX biosynthesis; protoporphyrin-IX from protoporphyrinogen-IX: step 1/1.</text>
</comment>
<feature type="transmembrane region" description="Helical" evidence="14">
    <location>
        <begin position="53"/>
        <end position="73"/>
    </location>
</feature>
<keyword evidence="16" id="KW-0282">Flagellum</keyword>
<dbReference type="PANTHER" id="PTHR40255:SF1">
    <property type="entry name" value="PROTOPORPHYRINOGEN IX OXIDASE"/>
    <property type="match status" value="1"/>
</dbReference>
<feature type="binding site" description="axial binding residue" evidence="14">
    <location>
        <position position="12"/>
    </location>
    <ligand>
        <name>heme</name>
        <dbReference type="ChEBI" id="CHEBI:30413"/>
    </ligand>
    <ligandPart>
        <name>Fe</name>
        <dbReference type="ChEBI" id="CHEBI:18248"/>
    </ligandPart>
</feature>
<feature type="transmembrane region" description="Helical" evidence="14">
    <location>
        <begin position="124"/>
        <end position="144"/>
    </location>
</feature>
<dbReference type="PANTHER" id="PTHR40255">
    <property type="entry name" value="UPF0093 MEMBRANE PROTEIN SLR1790"/>
    <property type="match status" value="1"/>
</dbReference>
<dbReference type="GO" id="GO:0070818">
    <property type="term" value="F:protoporphyrinogen oxidase activity"/>
    <property type="evidence" value="ECO:0007669"/>
    <property type="project" value="UniProtKB-UniRule"/>
</dbReference>
<evidence type="ECO:0000256" key="7">
    <source>
        <dbReference type="ARBA" id="ARBA00022692"/>
    </source>
</evidence>
<dbReference type="RefSeq" id="WP_013468669.1">
    <property type="nucleotide sequence ID" value="NC_014810.2"/>
</dbReference>
<comment type="subcellular location">
    <subcellularLocation>
        <location evidence="1 14">Cell membrane</location>
        <topology evidence="1 14">Multi-pass membrane protein</topology>
    </subcellularLocation>
</comment>
<dbReference type="PIRSF" id="PIRSF004638">
    <property type="entry name" value="UCP004638"/>
    <property type="match status" value="1"/>
</dbReference>
<dbReference type="EMBL" id="FQ670179">
    <property type="protein sequence ID" value="CBY82297.1"/>
    <property type="molecule type" value="Genomic_DNA"/>
</dbReference>
<feature type="binding site" description="axial binding residue" evidence="14">
    <location>
        <position position="89"/>
    </location>
    <ligand>
        <name>heme</name>
        <dbReference type="ChEBI" id="CHEBI:30413"/>
    </ligand>
    <ligandPart>
        <name>Fe</name>
        <dbReference type="ChEBI" id="CHEBI:18248"/>
    </ligandPart>
</feature>
<evidence type="ECO:0000256" key="11">
    <source>
        <dbReference type="ARBA" id="ARBA00023004"/>
    </source>
</evidence>
<dbReference type="Proteomes" id="UP000007934">
    <property type="component" value="Chromosome"/>
</dbReference>
<keyword evidence="11 14" id="KW-0408">Iron</keyword>
<feature type="transmembrane region" description="Helical" evidence="14">
    <location>
        <begin position="85"/>
        <end position="103"/>
    </location>
</feature>
<dbReference type="STRING" id="936155.HFELIS_02130"/>
<evidence type="ECO:0000256" key="12">
    <source>
        <dbReference type="ARBA" id="ARBA00023136"/>
    </source>
</evidence>
<keyword evidence="12 14" id="KW-0472">Membrane</keyword>
<keyword evidence="5 14" id="KW-1003">Cell membrane</keyword>
<evidence type="ECO:0000256" key="3">
    <source>
        <dbReference type="ARBA" id="ARBA00006501"/>
    </source>
</evidence>
<dbReference type="GO" id="GO:0006782">
    <property type="term" value="P:protoporphyrinogen IX biosynthetic process"/>
    <property type="evidence" value="ECO:0007669"/>
    <property type="project" value="UniProtKB-UniRule"/>
</dbReference>
<keyword evidence="7 14" id="KW-0812">Transmembrane</keyword>
<evidence type="ECO:0000313" key="17">
    <source>
        <dbReference type="Proteomes" id="UP000007934"/>
    </source>
</evidence>
<evidence type="ECO:0000256" key="4">
    <source>
        <dbReference type="ARBA" id="ARBA00017504"/>
    </source>
</evidence>
<comment type="cofactor">
    <cofactor evidence="14 15">
        <name>heme b</name>
        <dbReference type="ChEBI" id="CHEBI:60344"/>
    </cofactor>
    <text evidence="14 15">Binds 1 heme b (iron(II)-protoporphyrin IX) group per subunit.</text>
</comment>
<proteinExistence type="inferred from homology"/>
<comment type="function">
    <text evidence="14 15">Catalyzes the oxidation of protoporphyrinogen IX to protoporphyrin IX.</text>
</comment>
<dbReference type="GeneID" id="36134797"/>
<dbReference type="HOGENOM" id="CLU_125006_0_1_7"/>
<evidence type="ECO:0000256" key="1">
    <source>
        <dbReference type="ARBA" id="ARBA00004651"/>
    </source>
</evidence>
<keyword evidence="6 14" id="KW-0349">Heme</keyword>
<evidence type="ECO:0000256" key="8">
    <source>
        <dbReference type="ARBA" id="ARBA00022723"/>
    </source>
</evidence>
<evidence type="ECO:0000256" key="13">
    <source>
        <dbReference type="ARBA" id="ARBA00048390"/>
    </source>
</evidence>
<dbReference type="NCBIfam" id="TIGR00701">
    <property type="entry name" value="protoporphyrinogen oxidase HemJ"/>
    <property type="match status" value="1"/>
</dbReference>
<keyword evidence="16" id="KW-0969">Cilium</keyword>
<organism evidence="16 17">
    <name type="scientific">Helicobacter felis (strain ATCC 49179 / CCUG 28539 / NCTC 12436 / CS1)</name>
    <dbReference type="NCBI Taxonomy" id="936155"/>
    <lineage>
        <taxon>Bacteria</taxon>
        <taxon>Pseudomonadati</taxon>
        <taxon>Campylobacterota</taxon>
        <taxon>Epsilonproteobacteria</taxon>
        <taxon>Campylobacterales</taxon>
        <taxon>Helicobacteraceae</taxon>
        <taxon>Helicobacter</taxon>
    </lineage>
</organism>
<evidence type="ECO:0000256" key="10">
    <source>
        <dbReference type="ARBA" id="ARBA00023002"/>
    </source>
</evidence>
<keyword evidence="8 14" id="KW-0479">Metal-binding</keyword>
<dbReference type="KEGG" id="hfe:HFELIS_02130"/>
<keyword evidence="10 14" id="KW-0560">Oxidoreductase</keyword>
<dbReference type="UniPathway" id="UPA00251">
    <property type="reaction ID" value="UER00324"/>
</dbReference>
<dbReference type="OrthoDB" id="9800824at2"/>
<protein>
    <recommendedName>
        <fullName evidence="4 14">Protoporphyrinogen IX oxidase</fullName>
        <shortName evidence="14">PPO</shortName>
        <ecNumber evidence="14 15">1.3.99.-</ecNumber>
    </recommendedName>
</protein>
<evidence type="ECO:0000256" key="9">
    <source>
        <dbReference type="ARBA" id="ARBA00022989"/>
    </source>
</evidence>
<comment type="subunit">
    <text evidence="14">Homodimer.</text>
</comment>
<evidence type="ECO:0000313" key="16">
    <source>
        <dbReference type="EMBL" id="CBY82297.1"/>
    </source>
</evidence>
<accession>E7AD32</accession>
<dbReference type="InterPro" id="IPR005265">
    <property type="entry name" value="HemJ-like"/>
</dbReference>
<keyword evidence="9 14" id="KW-1133">Transmembrane helix</keyword>
<gene>
    <name evidence="16" type="ordered locus">Hfelis_02130</name>
</gene>
<evidence type="ECO:0000256" key="2">
    <source>
        <dbReference type="ARBA" id="ARBA00005073"/>
    </source>
</evidence>
<comment type="similarity">
    <text evidence="3 14 15">Belongs to the HemJ family.</text>
</comment>
<dbReference type="GO" id="GO:0046872">
    <property type="term" value="F:metal ion binding"/>
    <property type="evidence" value="ECO:0007669"/>
    <property type="project" value="UniProtKB-UniRule"/>
</dbReference>
<evidence type="ECO:0000256" key="5">
    <source>
        <dbReference type="ARBA" id="ARBA00022475"/>
    </source>
</evidence>
<evidence type="ECO:0000256" key="14">
    <source>
        <dbReference type="HAMAP-Rule" id="MF_02239"/>
    </source>
</evidence>
<evidence type="ECO:0000256" key="6">
    <source>
        <dbReference type="ARBA" id="ARBA00022617"/>
    </source>
</evidence>